<evidence type="ECO:0000256" key="1">
    <source>
        <dbReference type="SAM" id="SignalP"/>
    </source>
</evidence>
<gene>
    <name evidence="2" type="ORF">VIBNISOn1_560080</name>
</gene>
<protein>
    <submittedName>
        <fullName evidence="2">Uncharacterized protein</fullName>
    </submittedName>
</protein>
<dbReference type="RefSeq" id="WP_022613001.1">
    <property type="nucleotide sequence ID" value="NZ_LK391965.1"/>
</dbReference>
<evidence type="ECO:0000313" key="2">
    <source>
        <dbReference type="EMBL" id="CCO48545.1"/>
    </source>
</evidence>
<name>A0AAV2VVA0_9VIBR</name>
<comment type="caution">
    <text evidence="2">The sequence shown here is derived from an EMBL/GenBank/DDBJ whole genome shotgun (WGS) entry which is preliminary data.</text>
</comment>
<dbReference type="AlphaFoldDB" id="A0AAV2VVA0"/>
<feature type="signal peptide" evidence="1">
    <location>
        <begin position="1"/>
        <end position="20"/>
    </location>
</feature>
<proteinExistence type="predicted"/>
<organism evidence="2 3">
    <name type="scientific">Vibrio nigripulchritudo SOn1</name>
    <dbReference type="NCBI Taxonomy" id="1238450"/>
    <lineage>
        <taxon>Bacteria</taxon>
        <taxon>Pseudomonadati</taxon>
        <taxon>Pseudomonadota</taxon>
        <taxon>Gammaproteobacteria</taxon>
        <taxon>Vibrionales</taxon>
        <taxon>Vibrionaceae</taxon>
        <taxon>Vibrio</taxon>
    </lineage>
</organism>
<dbReference type="EMBL" id="CAOF01000149">
    <property type="protein sequence ID" value="CCO48545.1"/>
    <property type="molecule type" value="Genomic_DNA"/>
</dbReference>
<feature type="chain" id="PRO_5043808336" evidence="1">
    <location>
        <begin position="21"/>
        <end position="103"/>
    </location>
</feature>
<reference evidence="2 3" key="1">
    <citation type="journal article" date="2013" name="ISME J.">
        <title>Comparative genomics of pathogenic lineages of Vibrio nigripulchritudo identifies virulence-associated traits.</title>
        <authorList>
            <person name="Goudenege D."/>
            <person name="Labreuche Y."/>
            <person name="Krin E."/>
            <person name="Ansquer D."/>
            <person name="Mangenot S."/>
            <person name="Calteau A."/>
            <person name="Medigue C."/>
            <person name="Mazel D."/>
            <person name="Polz M.F."/>
            <person name="Le Roux F."/>
        </authorList>
    </citation>
    <scope>NUCLEOTIDE SEQUENCE [LARGE SCALE GENOMIC DNA]</scope>
    <source>
        <strain evidence="2 3">SOn1</strain>
    </source>
</reference>
<accession>A0AAV2VVA0</accession>
<sequence length="103" mass="11424">MFKKIMLIGAMTLISNNALASGAGLEVKDIYYCGSDFSMKMSNGERWVVRKSQVGDQKLDHFLSIAMYMVASGKKTGNVFPGDPIEWCGNSNVRPIHIFGFRV</sequence>
<evidence type="ECO:0000313" key="3">
    <source>
        <dbReference type="Proteomes" id="UP000018211"/>
    </source>
</evidence>
<keyword evidence="1" id="KW-0732">Signal</keyword>
<dbReference type="Proteomes" id="UP000018211">
    <property type="component" value="Unassembled WGS sequence"/>
</dbReference>